<feature type="transmembrane region" description="Helical" evidence="10">
    <location>
        <begin position="373"/>
        <end position="396"/>
    </location>
</feature>
<evidence type="ECO:0000256" key="7">
    <source>
        <dbReference type="ARBA" id="ARBA00031584"/>
    </source>
</evidence>
<dbReference type="Proteomes" id="UP001320768">
    <property type="component" value="Unassembled WGS sequence"/>
</dbReference>
<evidence type="ECO:0000256" key="8">
    <source>
        <dbReference type="ARBA" id="ARBA00032798"/>
    </source>
</evidence>
<comment type="caution">
    <text evidence="12">The sequence shown here is derived from an EMBL/GenBank/DDBJ whole genome shotgun (WGS) entry which is preliminary data.</text>
</comment>
<evidence type="ECO:0000313" key="13">
    <source>
        <dbReference type="Proteomes" id="UP001320768"/>
    </source>
</evidence>
<dbReference type="InterPro" id="IPR003918">
    <property type="entry name" value="NADH_UbQ_OxRdtase"/>
</dbReference>
<organism evidence="12 13">
    <name type="scientific">Candidatus Synchoanobacter obligatus</name>
    <dbReference type="NCBI Taxonomy" id="2919597"/>
    <lineage>
        <taxon>Bacteria</taxon>
        <taxon>Pseudomonadati</taxon>
        <taxon>Pseudomonadota</taxon>
        <taxon>Gammaproteobacteria</taxon>
        <taxon>Candidatus Comchoanobacterales</taxon>
        <taxon>Candidatus Comchoanobacteraceae</taxon>
        <taxon>Candidatus Synchoanobacter</taxon>
    </lineage>
</organism>
<dbReference type="PANTHER" id="PTHR43507">
    <property type="entry name" value="NADH-UBIQUINONE OXIDOREDUCTASE CHAIN 4"/>
    <property type="match status" value="1"/>
</dbReference>
<dbReference type="PRINTS" id="PR01437">
    <property type="entry name" value="NUOXDRDTASE4"/>
</dbReference>
<reference evidence="12 13" key="1">
    <citation type="journal article" date="2022" name="Nat. Microbiol.">
        <title>The microbiome of a bacterivorous marine choanoflagellate contains a resource-demanding obligate bacterial associate.</title>
        <authorList>
            <person name="Needham D.M."/>
            <person name="Poirier C."/>
            <person name="Bachy C."/>
            <person name="George E.E."/>
            <person name="Wilken S."/>
            <person name="Yung C.C.M."/>
            <person name="Limardo A.J."/>
            <person name="Morando M."/>
            <person name="Sudek L."/>
            <person name="Malmstrom R.R."/>
            <person name="Keeling P.J."/>
            <person name="Santoro A.E."/>
            <person name="Worden A.Z."/>
        </authorList>
    </citation>
    <scope>NUCLEOTIDE SEQUENCE [LARGE SCALE GENOMIC DNA]</scope>
    <source>
        <strain evidence="12 13">Comchoano-2</strain>
    </source>
</reference>
<evidence type="ECO:0000259" key="11">
    <source>
        <dbReference type="Pfam" id="PF00361"/>
    </source>
</evidence>
<feature type="transmembrane region" description="Helical" evidence="10">
    <location>
        <begin position="331"/>
        <end position="353"/>
    </location>
</feature>
<evidence type="ECO:0000256" key="6">
    <source>
        <dbReference type="ARBA" id="ARBA00023136"/>
    </source>
</evidence>
<evidence type="ECO:0000256" key="2">
    <source>
        <dbReference type="ARBA" id="ARBA00009025"/>
    </source>
</evidence>
<evidence type="ECO:0000256" key="3">
    <source>
        <dbReference type="ARBA" id="ARBA00019906"/>
    </source>
</evidence>
<sequence>MMYLSLLIASGLLGGLGVMALGSRINCRHIASGTVLISLWVFYGLTQQMVFSDGGIQLMESLPWIPYFNVRYMLGIDGLSWALVGLTLLINCIVIAGSYLVNYTRMRLYLALFLLMQSMVIGVFLAYDAILFYMFWEGMLIPMYLCIGVWGSSQRSYAAMKFFLYTFLGSVLMLVGFIYLGIQAQSFSFLQMASVPLSLFEQQWLFLALLAAFAVKIPMFPFHTWLPDAHTEAPASGSVILAALMLKVGAYGLIRVSMPILPDASAYFAPLMIGLSLIAIVYVGIVAFSQQDMKRLIAYSSVAHMGFVTLGLFLIYRAGDADMASLGMTGAVVQMISHAFGSGALFCAFGLLYHQCHERSIIKFSGLGTKMPWFSMFFLLFVLSTIGVPLTAGFVGEYLVIMTALQTMPLVGLCAAITLVLSAAYLLTMYKQAFFGMPSDIVEKVRDIHRGEVTLLLFISLVVLALGIYPQGLIQVLYPPITQLLDAAVSSKLLV</sequence>
<feature type="transmembrane region" description="Helical" evidence="10">
    <location>
        <begin position="133"/>
        <end position="150"/>
    </location>
</feature>
<dbReference type="NCBIfam" id="TIGR01972">
    <property type="entry name" value="NDH_I_M"/>
    <property type="match status" value="1"/>
</dbReference>
<dbReference type="EMBL" id="JAKUDN010000001">
    <property type="protein sequence ID" value="MCP8351961.1"/>
    <property type="molecule type" value="Genomic_DNA"/>
</dbReference>
<feature type="transmembrane region" description="Helical" evidence="10">
    <location>
        <begin position="451"/>
        <end position="469"/>
    </location>
</feature>
<feature type="transmembrane region" description="Helical" evidence="10">
    <location>
        <begin position="30"/>
        <end position="46"/>
    </location>
</feature>
<name>A0ABT1L4W9_9GAMM</name>
<evidence type="ECO:0000256" key="9">
    <source>
        <dbReference type="RuleBase" id="RU000320"/>
    </source>
</evidence>
<feature type="transmembrane region" description="Helical" evidence="10">
    <location>
        <begin position="202"/>
        <end position="222"/>
    </location>
</feature>
<feature type="transmembrane region" description="Helical" evidence="10">
    <location>
        <begin position="80"/>
        <end position="101"/>
    </location>
</feature>
<feature type="transmembrane region" description="Helical" evidence="10">
    <location>
        <begin position="162"/>
        <end position="182"/>
    </location>
</feature>
<gene>
    <name evidence="12" type="ORF">MKS91_01460</name>
</gene>
<keyword evidence="13" id="KW-1185">Reference proteome</keyword>
<dbReference type="RefSeq" id="WP_258569069.1">
    <property type="nucleotide sequence ID" value="NZ_JAKUDN010000001.1"/>
</dbReference>
<protein>
    <recommendedName>
        <fullName evidence="3">NADH-quinone oxidoreductase subunit M</fullName>
    </recommendedName>
    <alternativeName>
        <fullName evidence="7">NADH dehydrogenase I subunit M</fullName>
    </alternativeName>
    <alternativeName>
        <fullName evidence="8">NDH-1 subunit M</fullName>
    </alternativeName>
</protein>
<dbReference type="Pfam" id="PF00361">
    <property type="entry name" value="Proton_antipo_M"/>
    <property type="match status" value="1"/>
</dbReference>
<feature type="transmembrane region" description="Helical" evidence="10">
    <location>
        <begin position="266"/>
        <end position="289"/>
    </location>
</feature>
<proteinExistence type="inferred from homology"/>
<feature type="transmembrane region" description="Helical" evidence="10">
    <location>
        <begin position="234"/>
        <end position="254"/>
    </location>
</feature>
<evidence type="ECO:0000256" key="10">
    <source>
        <dbReference type="SAM" id="Phobius"/>
    </source>
</evidence>
<evidence type="ECO:0000256" key="5">
    <source>
        <dbReference type="ARBA" id="ARBA00022989"/>
    </source>
</evidence>
<dbReference type="InterPro" id="IPR010227">
    <property type="entry name" value="NADH_Q_OxRdtase_chainM/4"/>
</dbReference>
<evidence type="ECO:0000313" key="12">
    <source>
        <dbReference type="EMBL" id="MCP8351961.1"/>
    </source>
</evidence>
<dbReference type="PANTHER" id="PTHR43507:SF1">
    <property type="entry name" value="NADH-UBIQUINONE OXIDOREDUCTASE CHAIN 4"/>
    <property type="match status" value="1"/>
</dbReference>
<comment type="similarity">
    <text evidence="2">Belongs to the complex I subunit 4 family.</text>
</comment>
<evidence type="ECO:0000256" key="1">
    <source>
        <dbReference type="ARBA" id="ARBA00004127"/>
    </source>
</evidence>
<keyword evidence="5 10" id="KW-1133">Transmembrane helix</keyword>
<keyword evidence="4 9" id="KW-0812">Transmembrane</keyword>
<feature type="transmembrane region" description="Helical" evidence="10">
    <location>
        <begin position="108"/>
        <end position="127"/>
    </location>
</feature>
<evidence type="ECO:0000256" key="4">
    <source>
        <dbReference type="ARBA" id="ARBA00022692"/>
    </source>
</evidence>
<feature type="transmembrane region" description="Helical" evidence="10">
    <location>
        <begin position="408"/>
        <end position="430"/>
    </location>
</feature>
<feature type="domain" description="NADH:quinone oxidoreductase/Mrp antiporter transmembrane" evidence="11">
    <location>
        <begin position="126"/>
        <end position="421"/>
    </location>
</feature>
<accession>A0ABT1L4W9</accession>
<keyword evidence="6 10" id="KW-0472">Membrane</keyword>
<dbReference type="InterPro" id="IPR001750">
    <property type="entry name" value="ND/Mrp_TM"/>
</dbReference>
<comment type="subcellular location">
    <subcellularLocation>
        <location evidence="1">Endomembrane system</location>
        <topology evidence="1">Multi-pass membrane protein</topology>
    </subcellularLocation>
    <subcellularLocation>
        <location evidence="9">Membrane</location>
        <topology evidence="9">Multi-pass membrane protein</topology>
    </subcellularLocation>
</comment>
<feature type="transmembrane region" description="Helical" evidence="10">
    <location>
        <begin position="296"/>
        <end position="319"/>
    </location>
</feature>